<proteinExistence type="predicted"/>
<evidence type="ECO:0000313" key="2">
    <source>
        <dbReference type="EMBL" id="TBU54056.1"/>
    </source>
</evidence>
<protein>
    <submittedName>
        <fullName evidence="2">Uncharacterized protein</fullName>
    </submittedName>
</protein>
<evidence type="ECO:0000256" key="1">
    <source>
        <dbReference type="SAM" id="MobiDB-lite"/>
    </source>
</evidence>
<feature type="region of interest" description="Disordered" evidence="1">
    <location>
        <begin position="55"/>
        <end position="76"/>
    </location>
</feature>
<feature type="compositionally biased region" description="Low complexity" evidence="1">
    <location>
        <begin position="55"/>
        <end position="66"/>
    </location>
</feature>
<sequence length="157" mass="16664">MSPSLPSHLFGHACVLGGRSGRRQAGECQCRALRALEATTTGHRKSTPAALETLPITASSSTSPSPHGDCFPNSGSCTLDRSVGNEGAASFWPVQRAPERPWLLDSPFDLATCAQARRSPDPMSRSRMPIDDDEDEGGDWDFRAGNFDGDDAMGGGD</sequence>
<dbReference type="EMBL" id="ML145198">
    <property type="protein sequence ID" value="TBU54056.1"/>
    <property type="molecule type" value="Genomic_DNA"/>
</dbReference>
<dbReference type="Proteomes" id="UP000292082">
    <property type="component" value="Unassembled WGS sequence"/>
</dbReference>
<keyword evidence="3" id="KW-1185">Reference proteome</keyword>
<evidence type="ECO:0000313" key="3">
    <source>
        <dbReference type="Proteomes" id="UP000292082"/>
    </source>
</evidence>
<name>A0A4Q9PJ15_9APHY</name>
<dbReference type="AlphaFoldDB" id="A0A4Q9PJ15"/>
<accession>A0A4Q9PJ15</accession>
<organism evidence="2 3">
    <name type="scientific">Dichomitus squalens</name>
    <dbReference type="NCBI Taxonomy" id="114155"/>
    <lineage>
        <taxon>Eukaryota</taxon>
        <taxon>Fungi</taxon>
        <taxon>Dikarya</taxon>
        <taxon>Basidiomycota</taxon>
        <taxon>Agaricomycotina</taxon>
        <taxon>Agaricomycetes</taxon>
        <taxon>Polyporales</taxon>
        <taxon>Polyporaceae</taxon>
        <taxon>Dichomitus</taxon>
    </lineage>
</organism>
<feature type="region of interest" description="Disordered" evidence="1">
    <location>
        <begin position="115"/>
        <end position="157"/>
    </location>
</feature>
<reference evidence="2 3" key="1">
    <citation type="submission" date="2019-01" db="EMBL/GenBank/DDBJ databases">
        <title>Draft genome sequences of three monokaryotic isolates of the white-rot basidiomycete fungus Dichomitus squalens.</title>
        <authorList>
            <consortium name="DOE Joint Genome Institute"/>
            <person name="Lopez S.C."/>
            <person name="Andreopoulos B."/>
            <person name="Pangilinan J."/>
            <person name="Lipzen A."/>
            <person name="Riley R."/>
            <person name="Ahrendt S."/>
            <person name="Ng V."/>
            <person name="Barry K."/>
            <person name="Daum C."/>
            <person name="Grigoriev I.V."/>
            <person name="Hilden K.S."/>
            <person name="Makela M.R."/>
            <person name="de Vries R.P."/>
        </authorList>
    </citation>
    <scope>NUCLEOTIDE SEQUENCE [LARGE SCALE GENOMIC DNA]</scope>
    <source>
        <strain evidence="2 3">CBS 464.89</strain>
    </source>
</reference>
<gene>
    <name evidence="2" type="ORF">BD310DRAFT_828755</name>
</gene>